<dbReference type="KEGG" id="fil:BN1229_v1_3718"/>
<dbReference type="EMBL" id="LN829119">
    <property type="protein sequence ID" value="CPR22278.1"/>
    <property type="molecule type" value="Genomic_DNA"/>
</dbReference>
<dbReference type="RefSeq" id="WP_280136716.1">
    <property type="nucleotide sequence ID" value="NZ_LN829118.1"/>
</dbReference>
<evidence type="ECO:0000256" key="1">
    <source>
        <dbReference type="SAM" id="SignalP"/>
    </source>
</evidence>
<organism evidence="2 3">
    <name type="scientific">Candidatus Filomicrobium marinum</name>
    <dbReference type="NCBI Taxonomy" id="1608628"/>
    <lineage>
        <taxon>Bacteria</taxon>
        <taxon>Pseudomonadati</taxon>
        <taxon>Pseudomonadota</taxon>
        <taxon>Alphaproteobacteria</taxon>
        <taxon>Hyphomicrobiales</taxon>
        <taxon>Hyphomicrobiaceae</taxon>
        <taxon>Filomicrobium</taxon>
    </lineage>
</organism>
<accession>A0A0D6JJY0</accession>
<keyword evidence="1" id="KW-0732">Signal</keyword>
<feature type="chain" id="PRO_5002306425" evidence="1">
    <location>
        <begin position="24"/>
        <end position="40"/>
    </location>
</feature>
<name>A0A0D6JJY0_9HYPH</name>
<dbReference type="KEGG" id="fiy:BN1229_v1_3711"/>
<dbReference type="AlphaFoldDB" id="A0A0D6JJY0"/>
<evidence type="ECO:0000313" key="3">
    <source>
        <dbReference type="Proteomes" id="UP000033187"/>
    </source>
</evidence>
<sequence length="40" mass="4118">MSRILASLFVVLALVTGVSAAQADALTAQSHCDNPVFQGD</sequence>
<reference evidence="3" key="1">
    <citation type="submission" date="2015-02" db="EMBL/GenBank/DDBJ databases">
        <authorList>
            <person name="Chooi Y.-H."/>
        </authorList>
    </citation>
    <scope>NUCLEOTIDE SEQUENCE [LARGE SCALE GENOMIC DNA]</scope>
    <source>
        <strain evidence="3">strain Y</strain>
    </source>
</reference>
<feature type="signal peptide" evidence="1">
    <location>
        <begin position="1"/>
        <end position="23"/>
    </location>
</feature>
<gene>
    <name evidence="2" type="ORF">YBN1229_v1_3711</name>
</gene>
<proteinExistence type="predicted"/>
<keyword evidence="3" id="KW-1185">Reference proteome</keyword>
<dbReference type="Proteomes" id="UP000033187">
    <property type="component" value="Chromosome 1"/>
</dbReference>
<protein>
    <submittedName>
        <fullName evidence="2">Uncharacterized protein</fullName>
    </submittedName>
</protein>
<evidence type="ECO:0000313" key="2">
    <source>
        <dbReference type="EMBL" id="CPR22278.1"/>
    </source>
</evidence>